<dbReference type="AlphaFoldDB" id="A0A066YSM4"/>
<dbReference type="InterPro" id="IPR002925">
    <property type="entry name" value="Dienelactn_hydro"/>
</dbReference>
<feature type="compositionally biased region" description="Low complexity" evidence="1">
    <location>
        <begin position="158"/>
        <end position="182"/>
    </location>
</feature>
<dbReference type="HOGENOM" id="CLU_1045016_0_0_11"/>
<dbReference type="InterPro" id="IPR051049">
    <property type="entry name" value="Dienelactone_hydrolase-like"/>
</dbReference>
<evidence type="ECO:0000313" key="4">
    <source>
        <dbReference type="Proteomes" id="UP000027178"/>
    </source>
</evidence>
<dbReference type="Proteomes" id="UP000027178">
    <property type="component" value="Unassembled WGS sequence"/>
</dbReference>
<evidence type="ECO:0000259" key="2">
    <source>
        <dbReference type="Pfam" id="PF01738"/>
    </source>
</evidence>
<dbReference type="PANTHER" id="PTHR46623:SF6">
    <property type="entry name" value="ALPHA_BETA-HYDROLASES SUPERFAMILY PROTEIN"/>
    <property type="match status" value="1"/>
</dbReference>
<dbReference type="PATRIC" id="fig|1348663.4.peg.6940"/>
<dbReference type="InterPro" id="IPR029058">
    <property type="entry name" value="AB_hydrolase_fold"/>
</dbReference>
<organism evidence="3 4">
    <name type="scientific">Kitasatospora cheerisanensis KCTC 2395</name>
    <dbReference type="NCBI Taxonomy" id="1348663"/>
    <lineage>
        <taxon>Bacteria</taxon>
        <taxon>Bacillati</taxon>
        <taxon>Actinomycetota</taxon>
        <taxon>Actinomycetes</taxon>
        <taxon>Kitasatosporales</taxon>
        <taxon>Streptomycetaceae</taxon>
        <taxon>Kitasatospora</taxon>
    </lineage>
</organism>
<evidence type="ECO:0000256" key="1">
    <source>
        <dbReference type="SAM" id="MobiDB-lite"/>
    </source>
</evidence>
<accession>A0A066YSM4</accession>
<feature type="compositionally biased region" description="Pro residues" evidence="1">
    <location>
        <begin position="141"/>
        <end position="157"/>
    </location>
</feature>
<dbReference type="SUPFAM" id="SSF53474">
    <property type="entry name" value="alpha/beta-Hydrolases"/>
    <property type="match status" value="1"/>
</dbReference>
<dbReference type="Pfam" id="PF01738">
    <property type="entry name" value="DLH"/>
    <property type="match status" value="1"/>
</dbReference>
<gene>
    <name evidence="3" type="ORF">KCH_71800</name>
</gene>
<protein>
    <recommendedName>
        <fullName evidence="2">Dienelactone hydrolase domain-containing protein</fullName>
    </recommendedName>
</protein>
<proteinExistence type="predicted"/>
<feature type="domain" description="Dienelactone hydrolase" evidence="2">
    <location>
        <begin position="2"/>
        <end position="126"/>
    </location>
</feature>
<dbReference type="GO" id="GO:0016787">
    <property type="term" value="F:hydrolase activity"/>
    <property type="evidence" value="ECO:0007669"/>
    <property type="project" value="InterPro"/>
</dbReference>
<dbReference type="EMBL" id="JNBY01000155">
    <property type="protein sequence ID" value="KDN81086.1"/>
    <property type="molecule type" value="Genomic_DNA"/>
</dbReference>
<comment type="caution">
    <text evidence="3">The sequence shown here is derived from an EMBL/GenBank/DDBJ whole genome shotgun (WGS) entry which is preliminary data.</text>
</comment>
<feature type="region of interest" description="Disordered" evidence="1">
    <location>
        <begin position="139"/>
        <end position="266"/>
    </location>
</feature>
<keyword evidence="4" id="KW-1185">Reference proteome</keyword>
<evidence type="ECO:0000313" key="3">
    <source>
        <dbReference type="EMBL" id="KDN81086.1"/>
    </source>
</evidence>
<feature type="compositionally biased region" description="Basic residues" evidence="1">
    <location>
        <begin position="252"/>
        <end position="266"/>
    </location>
</feature>
<reference evidence="3 4" key="1">
    <citation type="submission" date="2014-05" db="EMBL/GenBank/DDBJ databases">
        <title>Draft Genome Sequence of Kitasatospora cheerisanensis KCTC 2395.</title>
        <authorList>
            <person name="Nam D.H."/>
        </authorList>
    </citation>
    <scope>NUCLEOTIDE SEQUENCE [LARGE SCALE GENOMIC DNA]</scope>
    <source>
        <strain evidence="3 4">KCTC 2395</strain>
    </source>
</reference>
<dbReference type="Gene3D" id="3.40.50.1820">
    <property type="entry name" value="alpha/beta hydrolase"/>
    <property type="match status" value="1"/>
</dbReference>
<sequence>MAAPEGAAPRGTVVVGMELFGVTAWVRGVCERLAAAGYAAVAPDFFGRTSPRADLPYDAAGRDEGFRLLAGLTADQVAADTAVALAQGASLGAGPGRAFAGFSVGGHLAFVAGTRLPLDLIVACYPGWLLDADASPFTAAPEPPLSPPAPPPSPPKAPASSAWSAPRTTSSRPPTGPASTPASPTPAFPAHWSPTPPPRTASSAPTARPPTAPRSLQRLVPHPHRPEHAAVLTRRRAQHGILVRCTGSNRPGPRKRRRTGTRPSHS</sequence>
<dbReference type="eggNOG" id="COG0412">
    <property type="taxonomic scope" value="Bacteria"/>
</dbReference>
<name>A0A066YSM4_9ACTN</name>
<dbReference type="PANTHER" id="PTHR46623">
    <property type="entry name" value="CARBOXYMETHYLENEBUTENOLIDASE-RELATED"/>
    <property type="match status" value="1"/>
</dbReference>